<feature type="signal peptide" evidence="1">
    <location>
        <begin position="1"/>
        <end position="27"/>
    </location>
</feature>
<dbReference type="RefSeq" id="WP_229417798.1">
    <property type="nucleotide sequence ID" value="NZ_BMKG01000004.1"/>
</dbReference>
<sequence length="168" mass="18170">MPSFVMPRLASLAACAVLVLGTGAAQAHNYHMGMADIGFNAATGRTEIVHTYTAHDIEALLANLYGRQFDLGLEEDQHVLRRYIEKQFAILAAGKPLALEWVGIKASADTVTVFQQFDAALPPGAMLRDAVLTDFMPRQVNTVNIGANAGRAATTLTFTATRREQQLP</sequence>
<proteinExistence type="predicted"/>
<evidence type="ECO:0000256" key="1">
    <source>
        <dbReference type="SAM" id="SignalP"/>
    </source>
</evidence>
<dbReference type="Proteomes" id="UP000622638">
    <property type="component" value="Unassembled WGS sequence"/>
</dbReference>
<dbReference type="EMBL" id="BMKG01000004">
    <property type="protein sequence ID" value="GGB93391.1"/>
    <property type="molecule type" value="Genomic_DNA"/>
</dbReference>
<comment type="caution">
    <text evidence="2">The sequence shown here is derived from an EMBL/GenBank/DDBJ whole genome shotgun (WGS) entry which is preliminary data.</text>
</comment>
<evidence type="ECO:0000313" key="3">
    <source>
        <dbReference type="Proteomes" id="UP000622638"/>
    </source>
</evidence>
<feature type="chain" id="PRO_5045668931" description="DUF1007 family protein" evidence="1">
    <location>
        <begin position="28"/>
        <end position="168"/>
    </location>
</feature>
<dbReference type="Pfam" id="PF20420">
    <property type="entry name" value="DUF6702"/>
    <property type="match status" value="1"/>
</dbReference>
<protein>
    <recommendedName>
        <fullName evidence="4">DUF1007 family protein</fullName>
    </recommendedName>
</protein>
<evidence type="ECO:0008006" key="4">
    <source>
        <dbReference type="Google" id="ProtNLM"/>
    </source>
</evidence>
<reference evidence="3" key="1">
    <citation type="journal article" date="2019" name="Int. J. Syst. Evol. Microbiol.">
        <title>The Global Catalogue of Microorganisms (GCM) 10K type strain sequencing project: providing services to taxonomists for standard genome sequencing and annotation.</title>
        <authorList>
            <consortium name="The Broad Institute Genomics Platform"/>
            <consortium name="The Broad Institute Genome Sequencing Center for Infectious Disease"/>
            <person name="Wu L."/>
            <person name="Ma J."/>
        </authorList>
    </citation>
    <scope>NUCLEOTIDE SEQUENCE [LARGE SCALE GENOMIC DNA]</scope>
    <source>
        <strain evidence="3">CGMCC 1.15931</strain>
    </source>
</reference>
<organism evidence="2 3">
    <name type="scientific">Pseudoduganella buxea</name>
    <dbReference type="NCBI Taxonomy" id="1949069"/>
    <lineage>
        <taxon>Bacteria</taxon>
        <taxon>Pseudomonadati</taxon>
        <taxon>Pseudomonadota</taxon>
        <taxon>Betaproteobacteria</taxon>
        <taxon>Burkholderiales</taxon>
        <taxon>Oxalobacteraceae</taxon>
        <taxon>Telluria group</taxon>
        <taxon>Pseudoduganella</taxon>
    </lineage>
</organism>
<keyword evidence="3" id="KW-1185">Reference proteome</keyword>
<keyword evidence="1" id="KW-0732">Signal</keyword>
<name>A0ABQ1KE53_9BURK</name>
<accession>A0ABQ1KE53</accession>
<evidence type="ECO:0000313" key="2">
    <source>
        <dbReference type="EMBL" id="GGB93391.1"/>
    </source>
</evidence>
<dbReference type="InterPro" id="IPR046525">
    <property type="entry name" value="DUF6702"/>
</dbReference>
<gene>
    <name evidence="2" type="ORF">GCM10011572_14250</name>
</gene>